<protein>
    <submittedName>
        <fullName evidence="1">Uncharacterized protein</fullName>
    </submittedName>
</protein>
<sequence length="120" mass="13481">MGKTIHRDVEVEVQTQGTISGCEYDVVIYDMVHQNLTPHMEVANKWCVALTRAIQGEIIIMHPGMKESPGFKDGRAIGKTYETTFASRIYQSCINRDALVQYKRGFTPGRRVTFAISAEA</sequence>
<evidence type="ECO:0000313" key="2">
    <source>
        <dbReference type="Proteomes" id="UP001140453"/>
    </source>
</evidence>
<organism evidence="1 2">
    <name type="scientific">Gnomoniopsis smithogilvyi</name>
    <dbReference type="NCBI Taxonomy" id="1191159"/>
    <lineage>
        <taxon>Eukaryota</taxon>
        <taxon>Fungi</taxon>
        <taxon>Dikarya</taxon>
        <taxon>Ascomycota</taxon>
        <taxon>Pezizomycotina</taxon>
        <taxon>Sordariomycetes</taxon>
        <taxon>Sordariomycetidae</taxon>
        <taxon>Diaporthales</taxon>
        <taxon>Gnomoniaceae</taxon>
        <taxon>Gnomoniopsis</taxon>
    </lineage>
</organism>
<dbReference type="EMBL" id="JAPEVB010000005">
    <property type="protein sequence ID" value="KAJ4388036.1"/>
    <property type="molecule type" value="Genomic_DNA"/>
</dbReference>
<keyword evidence="2" id="KW-1185">Reference proteome</keyword>
<dbReference type="Gene3D" id="3.40.50.300">
    <property type="entry name" value="P-loop containing nucleotide triphosphate hydrolases"/>
    <property type="match status" value="1"/>
</dbReference>
<comment type="caution">
    <text evidence="1">The sequence shown here is derived from an EMBL/GenBank/DDBJ whole genome shotgun (WGS) entry which is preliminary data.</text>
</comment>
<dbReference type="AlphaFoldDB" id="A0A9W9CU35"/>
<dbReference type="InterPro" id="IPR027417">
    <property type="entry name" value="P-loop_NTPase"/>
</dbReference>
<accession>A0A9W9CU35</accession>
<gene>
    <name evidence="1" type="ORF">N0V93_008641</name>
</gene>
<reference evidence="1" key="1">
    <citation type="submission" date="2022-10" db="EMBL/GenBank/DDBJ databases">
        <title>Tapping the CABI collections for fungal endophytes: first genome assemblies for Collariella, Neodidymelliopsis, Ascochyta clinopodiicola, Didymella pomorum, Didymosphaeria variabile, Neocosmospora piperis and Neocucurbitaria cava.</title>
        <authorList>
            <person name="Hill R."/>
        </authorList>
    </citation>
    <scope>NUCLEOTIDE SEQUENCE</scope>
    <source>
        <strain evidence="1">IMI 355082</strain>
    </source>
</reference>
<dbReference type="OrthoDB" id="6513042at2759"/>
<evidence type="ECO:0000313" key="1">
    <source>
        <dbReference type="EMBL" id="KAJ4388036.1"/>
    </source>
</evidence>
<proteinExistence type="predicted"/>
<dbReference type="Proteomes" id="UP001140453">
    <property type="component" value="Unassembled WGS sequence"/>
</dbReference>
<name>A0A9W9CU35_9PEZI</name>